<name>A0ABS2FUP2_9FIRM</name>
<dbReference type="SUPFAM" id="SSF53850">
    <property type="entry name" value="Periplasmic binding protein-like II"/>
    <property type="match status" value="1"/>
</dbReference>
<dbReference type="InterPro" id="IPR001638">
    <property type="entry name" value="Solute-binding_3/MltF_N"/>
</dbReference>
<dbReference type="PANTHER" id="PTHR35936">
    <property type="entry name" value="MEMBRANE-BOUND LYTIC MUREIN TRANSGLYCOSYLASE F"/>
    <property type="match status" value="1"/>
</dbReference>
<evidence type="ECO:0000313" key="4">
    <source>
        <dbReference type="EMBL" id="MBM6851349.1"/>
    </source>
</evidence>
<evidence type="ECO:0000313" key="5">
    <source>
        <dbReference type="Proteomes" id="UP000719500"/>
    </source>
</evidence>
<dbReference type="Proteomes" id="UP000719500">
    <property type="component" value="Unassembled WGS sequence"/>
</dbReference>
<dbReference type="EMBL" id="JACSNX010000009">
    <property type="protein sequence ID" value="MBM6851349.1"/>
    <property type="molecule type" value="Genomic_DNA"/>
</dbReference>
<dbReference type="Pfam" id="PF00497">
    <property type="entry name" value="SBP_bac_3"/>
    <property type="match status" value="1"/>
</dbReference>
<dbReference type="PANTHER" id="PTHR35936:SF19">
    <property type="entry name" value="AMINO-ACID-BINDING PROTEIN YXEM-RELATED"/>
    <property type="match status" value="1"/>
</dbReference>
<gene>
    <name evidence="4" type="ORF">H9X91_07845</name>
</gene>
<dbReference type="SMART" id="SM00062">
    <property type="entry name" value="PBPb"/>
    <property type="match status" value="1"/>
</dbReference>
<comment type="caution">
    <text evidence="4">The sequence shown here is derived from an EMBL/GenBank/DDBJ whole genome shotgun (WGS) entry which is preliminary data.</text>
</comment>
<feature type="domain" description="Solute-binding protein family 3/N-terminal" evidence="3">
    <location>
        <begin position="46"/>
        <end position="284"/>
    </location>
</feature>
<proteinExistence type="predicted"/>
<protein>
    <submittedName>
        <fullName evidence="4">Transporter substrate-binding domain-containing protein</fullName>
    </submittedName>
</protein>
<dbReference type="Gene3D" id="3.40.190.10">
    <property type="entry name" value="Periplasmic binding protein-like II"/>
    <property type="match status" value="2"/>
</dbReference>
<sequence length="293" mass="30838">MKRLLTLLMALAMTASLAACGGSTDTEDGASSDETTAVSSGVEDGVLTIAMECAYAPYNWTQSDDSNGAVPIKDSTEYANGYDVMMAKKICEANGWELEIVRTDWDSLVPGVQSGVYDAVIAGQSMTADRMEQVDFAGPYYYASIVCVTKADSPYASATGISDLSGGSCTAQIATIWYDSMLPQIEGAQIQPAAETAPAMLMALETGTVDFICTDMPTAMGAVAAYPDMTILDFSDSDDNFVADEGDINIGVSVMKGNTELKDAIDSVLSTMTADDFNAMMDEAIAIQPLSEG</sequence>
<dbReference type="PROSITE" id="PS51257">
    <property type="entry name" value="PROKAR_LIPOPROTEIN"/>
    <property type="match status" value="1"/>
</dbReference>
<dbReference type="RefSeq" id="WP_204804108.1">
    <property type="nucleotide sequence ID" value="NZ_JACSNX010000009.1"/>
</dbReference>
<keyword evidence="5" id="KW-1185">Reference proteome</keyword>
<organism evidence="4 5">
    <name type="scientific">Oscillibacter valericigenes</name>
    <dbReference type="NCBI Taxonomy" id="351091"/>
    <lineage>
        <taxon>Bacteria</taxon>
        <taxon>Bacillati</taxon>
        <taxon>Bacillota</taxon>
        <taxon>Clostridia</taxon>
        <taxon>Eubacteriales</taxon>
        <taxon>Oscillospiraceae</taxon>
        <taxon>Oscillibacter</taxon>
    </lineage>
</organism>
<evidence type="ECO:0000256" key="1">
    <source>
        <dbReference type="ARBA" id="ARBA00022729"/>
    </source>
</evidence>
<reference evidence="4 5" key="1">
    <citation type="journal article" date="2021" name="Sci. Rep.">
        <title>The distribution of antibiotic resistance genes in chicken gut microbiota commensals.</title>
        <authorList>
            <person name="Juricova H."/>
            <person name="Matiasovicova J."/>
            <person name="Kubasova T."/>
            <person name="Cejkova D."/>
            <person name="Rychlik I."/>
        </authorList>
    </citation>
    <scope>NUCLEOTIDE SEQUENCE [LARGE SCALE GENOMIC DNA]</scope>
    <source>
        <strain evidence="4 5">An411</strain>
    </source>
</reference>
<keyword evidence="1 2" id="KW-0732">Signal</keyword>
<evidence type="ECO:0000256" key="2">
    <source>
        <dbReference type="SAM" id="SignalP"/>
    </source>
</evidence>
<feature type="chain" id="PRO_5047093299" evidence="2">
    <location>
        <begin position="19"/>
        <end position="293"/>
    </location>
</feature>
<evidence type="ECO:0000259" key="3">
    <source>
        <dbReference type="SMART" id="SM00062"/>
    </source>
</evidence>
<accession>A0ABS2FUP2</accession>
<feature type="signal peptide" evidence="2">
    <location>
        <begin position="1"/>
        <end position="18"/>
    </location>
</feature>